<dbReference type="PANTHER" id="PTHR46825">
    <property type="entry name" value="D-ALANYL-D-ALANINE-CARBOXYPEPTIDASE/ENDOPEPTIDASE AMPH"/>
    <property type="match status" value="1"/>
</dbReference>
<dbReference type="PROSITE" id="PS51257">
    <property type="entry name" value="PROKAR_LIPOPROTEIN"/>
    <property type="match status" value="1"/>
</dbReference>
<protein>
    <submittedName>
        <fullName evidence="3">Beta-lactamase family protein</fullName>
    </submittedName>
</protein>
<dbReference type="RefSeq" id="WP_338007609.1">
    <property type="nucleotide sequence ID" value="NZ_JAOPKB010000004.1"/>
</dbReference>
<dbReference type="InterPro" id="IPR012338">
    <property type="entry name" value="Beta-lactam/transpept-like"/>
</dbReference>
<keyword evidence="4" id="KW-1185">Reference proteome</keyword>
<dbReference type="PANTHER" id="PTHR46825:SF9">
    <property type="entry name" value="BETA-LACTAMASE-RELATED DOMAIN-CONTAINING PROTEIN"/>
    <property type="match status" value="1"/>
</dbReference>
<dbReference type="InterPro" id="IPR050491">
    <property type="entry name" value="AmpC-like"/>
</dbReference>
<feature type="compositionally biased region" description="Acidic residues" evidence="1">
    <location>
        <begin position="369"/>
        <end position="382"/>
    </location>
</feature>
<evidence type="ECO:0000256" key="1">
    <source>
        <dbReference type="SAM" id="MobiDB-lite"/>
    </source>
</evidence>
<name>A0ABT2QD56_9EURY</name>
<dbReference type="InterPro" id="IPR001466">
    <property type="entry name" value="Beta-lactam-related"/>
</dbReference>
<dbReference type="Proteomes" id="UP001320972">
    <property type="component" value="Unassembled WGS sequence"/>
</dbReference>
<feature type="domain" description="Beta-lactamase-related" evidence="2">
    <location>
        <begin position="80"/>
        <end position="423"/>
    </location>
</feature>
<dbReference type="Pfam" id="PF00144">
    <property type="entry name" value="Beta-lactamase"/>
    <property type="match status" value="1"/>
</dbReference>
<feature type="compositionally biased region" description="Acidic residues" evidence="1">
    <location>
        <begin position="38"/>
        <end position="62"/>
    </location>
</feature>
<feature type="region of interest" description="Disordered" evidence="1">
    <location>
        <begin position="23"/>
        <end position="75"/>
    </location>
</feature>
<evidence type="ECO:0000259" key="2">
    <source>
        <dbReference type="Pfam" id="PF00144"/>
    </source>
</evidence>
<dbReference type="SUPFAM" id="SSF56601">
    <property type="entry name" value="beta-lactamase/transpeptidase-like"/>
    <property type="match status" value="1"/>
</dbReference>
<accession>A0ABT2QD56</accession>
<dbReference type="PROSITE" id="PS51318">
    <property type="entry name" value="TAT"/>
    <property type="match status" value="1"/>
</dbReference>
<dbReference type="InterPro" id="IPR006311">
    <property type="entry name" value="TAT_signal"/>
</dbReference>
<gene>
    <name evidence="3" type="ORF">OB955_08910</name>
</gene>
<evidence type="ECO:0000313" key="3">
    <source>
        <dbReference type="EMBL" id="MCU4972860.1"/>
    </source>
</evidence>
<feature type="region of interest" description="Disordered" evidence="1">
    <location>
        <begin position="350"/>
        <end position="388"/>
    </location>
</feature>
<sequence length="442" mass="47691">MNEMVHRRALLRAGTVAGMAAIAGCSSDGTGPGGENATEAETETTESDAETETETETETPTDDPDRPITGDSIPELQPLDDAMLEYMDDRSIEAGALGVSYDGEIVLERGYGWADEERGAPVEPDALFRIASLSKSFTDAAVETLVDDGRLATDERVSPLLEIEPAGGLGDERIEDITVQHLLDHEGGWNPSLTGDPMFRPFDIATELDLEEPPGKREIARYVLGQPLQFTPGEATVYSNFGYSLLGQVVEAVAEPDSYHSFLVGEVLEPIDVDDVHLARTHPDDRPEREVWYDDPTRCSNALELDSADRVRCADGGYRFEALDSAGGLVASTRALLEFMDAYWLTGEPRVREGDSSGEDPDAGSMNENDGENGTESTDDTEAAGSVGPFFGSLPGTFTVATQRGDGVDVVALFNRRYSNPQEIATDLEDAIDGISEWPPAE</sequence>
<dbReference type="EMBL" id="JAOPKB010000004">
    <property type="protein sequence ID" value="MCU4972860.1"/>
    <property type="molecule type" value="Genomic_DNA"/>
</dbReference>
<proteinExistence type="predicted"/>
<reference evidence="3 4" key="1">
    <citation type="submission" date="2022-09" db="EMBL/GenBank/DDBJ databases">
        <title>Enrichment on poylsaccharides allowed isolation of novel metabolic and taxonomic groups of Haloarchaea.</title>
        <authorList>
            <person name="Sorokin D.Y."/>
            <person name="Elcheninov A.G."/>
            <person name="Khizhniak T.V."/>
            <person name="Kolganova T.V."/>
            <person name="Kublanov I.V."/>
        </authorList>
    </citation>
    <scope>NUCLEOTIDE SEQUENCE [LARGE SCALE GENOMIC DNA]</scope>
    <source>
        <strain evidence="3 4">AArc-m2/3/4</strain>
    </source>
</reference>
<organism evidence="3 4">
    <name type="scientific">Natronoglomus mannanivorans</name>
    <dbReference type="NCBI Taxonomy" id="2979990"/>
    <lineage>
        <taxon>Archaea</taxon>
        <taxon>Methanobacteriati</taxon>
        <taxon>Methanobacteriota</taxon>
        <taxon>Stenosarchaea group</taxon>
        <taxon>Halobacteria</taxon>
        <taxon>Halobacteriales</taxon>
        <taxon>Natrialbaceae</taxon>
        <taxon>Natronoglomus</taxon>
    </lineage>
</organism>
<comment type="caution">
    <text evidence="3">The sequence shown here is derived from an EMBL/GenBank/DDBJ whole genome shotgun (WGS) entry which is preliminary data.</text>
</comment>
<evidence type="ECO:0000313" key="4">
    <source>
        <dbReference type="Proteomes" id="UP001320972"/>
    </source>
</evidence>
<dbReference type="Gene3D" id="3.40.710.10">
    <property type="entry name" value="DD-peptidase/beta-lactamase superfamily"/>
    <property type="match status" value="1"/>
</dbReference>